<sequence length="99" mass="10646">MPALHAQMRAVAYDILGDQLGQLPDVLSMTATIPRNDTPTLSLSYAPEPATRGDLVDRDIEVGVELSYDGVAWWEPPGCRFITLSSSGNLLADGTEARS</sequence>
<dbReference type="RefSeq" id="WP_086614187.1">
    <property type="nucleotide sequence ID" value="NZ_MTPX02000042.1"/>
</dbReference>
<evidence type="ECO:0000313" key="1">
    <source>
        <dbReference type="EMBL" id="PHP52598.1"/>
    </source>
</evidence>
<accession>A0ABX4MB00</accession>
<dbReference type="EMBL" id="MTPX02000042">
    <property type="protein sequence ID" value="PHP52598.1"/>
    <property type="molecule type" value="Genomic_DNA"/>
</dbReference>
<name>A0ABX4MB00_9ACTO</name>
<dbReference type="Proteomes" id="UP000194577">
    <property type="component" value="Unassembled WGS sequence"/>
</dbReference>
<protein>
    <submittedName>
        <fullName evidence="1">Uncharacterized protein</fullName>
    </submittedName>
</protein>
<comment type="caution">
    <text evidence="1">The sequence shown here is derived from an EMBL/GenBank/DDBJ whole genome shotgun (WGS) entry which is preliminary data.</text>
</comment>
<evidence type="ECO:0000313" key="2">
    <source>
        <dbReference type="Proteomes" id="UP000194577"/>
    </source>
</evidence>
<reference evidence="1 2" key="1">
    <citation type="submission" date="2017-10" db="EMBL/GenBank/DDBJ databases">
        <title>Draft genome sequence of cellulolytic Actinomyces sp CtC72 isolated from cattle rumen fluid.</title>
        <authorList>
            <person name="Joshi A.J."/>
            <person name="Vasudevan G."/>
            <person name="Lanjekar V.B."/>
            <person name="Hivarkar S."/>
            <person name="Engineer A."/>
            <person name="Pore S.D."/>
            <person name="Dhakephalkar P.K."/>
            <person name="Dagar S."/>
        </authorList>
    </citation>
    <scope>NUCLEOTIDE SEQUENCE [LARGE SCALE GENOMIC DNA]</scope>
    <source>
        <strain evidence="2">CtC72</strain>
    </source>
</reference>
<organism evidence="1 2">
    <name type="scientific">Actinomyces ruminis</name>
    <dbReference type="NCBI Taxonomy" id="1937003"/>
    <lineage>
        <taxon>Bacteria</taxon>
        <taxon>Bacillati</taxon>
        <taxon>Actinomycetota</taxon>
        <taxon>Actinomycetes</taxon>
        <taxon>Actinomycetales</taxon>
        <taxon>Actinomycetaceae</taxon>
        <taxon>Actinomyces</taxon>
    </lineage>
</organism>
<gene>
    <name evidence="1" type="ORF">BW737_008945</name>
</gene>
<keyword evidence="2" id="KW-1185">Reference proteome</keyword>
<proteinExistence type="predicted"/>